<proteinExistence type="predicted"/>
<dbReference type="GO" id="GO:0043565">
    <property type="term" value="F:sequence-specific DNA binding"/>
    <property type="evidence" value="ECO:0007669"/>
    <property type="project" value="InterPro"/>
</dbReference>
<dbReference type="InterPro" id="IPR009534">
    <property type="entry name" value="DUF1153"/>
</dbReference>
<dbReference type="Proteomes" id="UP000177107">
    <property type="component" value="Unassembled WGS sequence"/>
</dbReference>
<dbReference type="AlphaFoldDB" id="A0A1F6E5B6"/>
<evidence type="ECO:0000256" key="1">
    <source>
        <dbReference type="SAM" id="MobiDB-lite"/>
    </source>
</evidence>
<dbReference type="STRING" id="1798499.A3C95_01475"/>
<evidence type="ECO:0008006" key="4">
    <source>
        <dbReference type="Google" id="ProtNLM"/>
    </source>
</evidence>
<gene>
    <name evidence="2" type="ORF">A3C95_01475</name>
</gene>
<organism evidence="2 3">
    <name type="scientific">Candidatus Kaiserbacteria bacterium RIFCSPHIGHO2_02_FULL_56_30</name>
    <dbReference type="NCBI Taxonomy" id="1798499"/>
    <lineage>
        <taxon>Bacteria</taxon>
        <taxon>Candidatus Kaiseribacteriota</taxon>
    </lineage>
</organism>
<dbReference type="EMBL" id="MFLM01000002">
    <property type="protein sequence ID" value="OGG68858.1"/>
    <property type="molecule type" value="Genomic_DNA"/>
</dbReference>
<feature type="region of interest" description="Disordered" evidence="1">
    <location>
        <begin position="78"/>
        <end position="100"/>
    </location>
</feature>
<protein>
    <recommendedName>
        <fullName evidence="4">DUF1153 domain-containing protein</fullName>
    </recommendedName>
</protein>
<dbReference type="SUPFAM" id="SSF48295">
    <property type="entry name" value="TrpR-like"/>
    <property type="match status" value="1"/>
</dbReference>
<reference evidence="2 3" key="1">
    <citation type="journal article" date="2016" name="Nat. Commun.">
        <title>Thousands of microbial genomes shed light on interconnected biogeochemical processes in an aquifer system.</title>
        <authorList>
            <person name="Anantharaman K."/>
            <person name="Brown C.T."/>
            <person name="Hug L.A."/>
            <person name="Sharon I."/>
            <person name="Castelle C.J."/>
            <person name="Probst A.J."/>
            <person name="Thomas B.C."/>
            <person name="Singh A."/>
            <person name="Wilkins M.J."/>
            <person name="Karaoz U."/>
            <person name="Brodie E.L."/>
            <person name="Williams K.H."/>
            <person name="Hubbard S.S."/>
            <person name="Banfield J.F."/>
        </authorList>
    </citation>
    <scope>NUCLEOTIDE SEQUENCE [LARGE SCALE GENOMIC DNA]</scope>
</reference>
<accession>A0A1F6E5B6</accession>
<feature type="compositionally biased region" description="Basic residues" evidence="1">
    <location>
        <begin position="83"/>
        <end position="92"/>
    </location>
</feature>
<dbReference type="InterPro" id="IPR010921">
    <property type="entry name" value="Trp_repressor/repl_initiator"/>
</dbReference>
<sequence length="100" mass="11315">MKNPQPLPTVRDLRGNVITPTDLPSPTTVRWTFNKKAIVVCAVRGGLVTLEHVLDRFHMTEKEFSIWEEGLKNDGSQGLKVTHFQRRRRAKRAGPGAPKQ</sequence>
<comment type="caution">
    <text evidence="2">The sequence shown here is derived from an EMBL/GenBank/DDBJ whole genome shotgun (WGS) entry which is preliminary data.</text>
</comment>
<dbReference type="Pfam" id="PF06627">
    <property type="entry name" value="DUF1153"/>
    <property type="match status" value="1"/>
</dbReference>
<name>A0A1F6E5B6_9BACT</name>
<dbReference type="Gene3D" id="1.10.10.10">
    <property type="entry name" value="Winged helix-like DNA-binding domain superfamily/Winged helix DNA-binding domain"/>
    <property type="match status" value="1"/>
</dbReference>
<evidence type="ECO:0000313" key="3">
    <source>
        <dbReference type="Proteomes" id="UP000177107"/>
    </source>
</evidence>
<evidence type="ECO:0000313" key="2">
    <source>
        <dbReference type="EMBL" id="OGG68858.1"/>
    </source>
</evidence>
<dbReference type="InterPro" id="IPR036388">
    <property type="entry name" value="WH-like_DNA-bd_sf"/>
</dbReference>